<reference evidence="5 6" key="1">
    <citation type="submission" date="2023-11" db="EMBL/GenBank/DDBJ databases">
        <title>Peredibacter starrii A3.12.</title>
        <authorList>
            <person name="Mitchell R.J."/>
        </authorList>
    </citation>
    <scope>NUCLEOTIDE SEQUENCE [LARGE SCALE GENOMIC DNA]</scope>
    <source>
        <strain evidence="5 6">A3.12</strain>
    </source>
</reference>
<dbReference type="AlphaFoldDB" id="A0AAX4HSE2"/>
<dbReference type="Pfam" id="PF00005">
    <property type="entry name" value="ABC_tran"/>
    <property type="match status" value="1"/>
</dbReference>
<dbReference type="InterPro" id="IPR003439">
    <property type="entry name" value="ABC_transporter-like_ATP-bd"/>
</dbReference>
<organism evidence="5 6">
    <name type="scientific">Peredibacter starrii</name>
    <dbReference type="NCBI Taxonomy" id="28202"/>
    <lineage>
        <taxon>Bacteria</taxon>
        <taxon>Pseudomonadati</taxon>
        <taxon>Bdellovibrionota</taxon>
        <taxon>Bacteriovoracia</taxon>
        <taxon>Bacteriovoracales</taxon>
        <taxon>Bacteriovoracaceae</taxon>
        <taxon>Peredibacter</taxon>
    </lineage>
</organism>
<keyword evidence="6" id="KW-1185">Reference proteome</keyword>
<dbReference type="KEGG" id="psti:SOO65_04120"/>
<feature type="domain" description="ABC transporter" evidence="4">
    <location>
        <begin position="4"/>
        <end position="240"/>
    </location>
</feature>
<dbReference type="Proteomes" id="UP001324634">
    <property type="component" value="Chromosome"/>
</dbReference>
<dbReference type="EMBL" id="CP139487">
    <property type="protein sequence ID" value="WPU65925.1"/>
    <property type="molecule type" value="Genomic_DNA"/>
</dbReference>
<evidence type="ECO:0000256" key="1">
    <source>
        <dbReference type="ARBA" id="ARBA00022448"/>
    </source>
</evidence>
<dbReference type="InterPro" id="IPR047641">
    <property type="entry name" value="ABC_transpr_MalK/UgpC-like"/>
</dbReference>
<dbReference type="InterPro" id="IPR017871">
    <property type="entry name" value="ABC_transporter-like_CS"/>
</dbReference>
<keyword evidence="3 5" id="KW-0067">ATP-binding</keyword>
<dbReference type="FunFam" id="3.40.50.300:FF:000042">
    <property type="entry name" value="Maltose/maltodextrin ABC transporter, ATP-binding protein"/>
    <property type="match status" value="1"/>
</dbReference>
<evidence type="ECO:0000313" key="6">
    <source>
        <dbReference type="Proteomes" id="UP001324634"/>
    </source>
</evidence>
<dbReference type="SMART" id="SM00382">
    <property type="entry name" value="AAA"/>
    <property type="match status" value="1"/>
</dbReference>
<evidence type="ECO:0000259" key="4">
    <source>
        <dbReference type="PROSITE" id="PS50893"/>
    </source>
</evidence>
<keyword evidence="1" id="KW-0813">Transport</keyword>
<protein>
    <submittedName>
        <fullName evidence="5">ABC transporter ATP-binding protein</fullName>
    </submittedName>
</protein>
<evidence type="ECO:0000256" key="3">
    <source>
        <dbReference type="ARBA" id="ARBA00022840"/>
    </source>
</evidence>
<evidence type="ECO:0000313" key="5">
    <source>
        <dbReference type="EMBL" id="WPU65925.1"/>
    </source>
</evidence>
<dbReference type="GO" id="GO:0140359">
    <property type="term" value="F:ABC-type transporter activity"/>
    <property type="evidence" value="ECO:0007669"/>
    <property type="project" value="UniProtKB-ARBA"/>
</dbReference>
<evidence type="ECO:0000256" key="2">
    <source>
        <dbReference type="ARBA" id="ARBA00022741"/>
    </source>
</evidence>
<dbReference type="PANTHER" id="PTHR43875">
    <property type="entry name" value="MALTODEXTRIN IMPORT ATP-BINDING PROTEIN MSMX"/>
    <property type="match status" value="1"/>
</dbReference>
<dbReference type="RefSeq" id="WP_321397386.1">
    <property type="nucleotide sequence ID" value="NZ_CP139487.1"/>
</dbReference>
<dbReference type="SUPFAM" id="SSF52540">
    <property type="entry name" value="P-loop containing nucleoside triphosphate hydrolases"/>
    <property type="match status" value="1"/>
</dbReference>
<name>A0AAX4HSE2_9BACT</name>
<dbReference type="GO" id="GO:0055052">
    <property type="term" value="C:ATP-binding cassette (ABC) transporter complex, substrate-binding subunit-containing"/>
    <property type="evidence" value="ECO:0007669"/>
    <property type="project" value="TreeGrafter"/>
</dbReference>
<dbReference type="PROSITE" id="PS00211">
    <property type="entry name" value="ABC_TRANSPORTER_1"/>
    <property type="match status" value="1"/>
</dbReference>
<dbReference type="Gene3D" id="3.40.50.300">
    <property type="entry name" value="P-loop containing nucleotide triphosphate hydrolases"/>
    <property type="match status" value="1"/>
</dbReference>
<proteinExistence type="predicted"/>
<dbReference type="PROSITE" id="PS50893">
    <property type="entry name" value="ABC_TRANSPORTER_2"/>
    <property type="match status" value="1"/>
</dbReference>
<dbReference type="GO" id="GO:0005524">
    <property type="term" value="F:ATP binding"/>
    <property type="evidence" value="ECO:0007669"/>
    <property type="project" value="UniProtKB-KW"/>
</dbReference>
<dbReference type="PANTHER" id="PTHR43875:SF1">
    <property type="entry name" value="OSMOPROTECTIVE COMPOUNDS UPTAKE ATP-BINDING PROTEIN GGTA"/>
    <property type="match status" value="1"/>
</dbReference>
<gene>
    <name evidence="5" type="ORF">SOO65_04120</name>
</gene>
<keyword evidence="2" id="KW-0547">Nucleotide-binding</keyword>
<dbReference type="GO" id="GO:0016887">
    <property type="term" value="F:ATP hydrolysis activity"/>
    <property type="evidence" value="ECO:0007669"/>
    <property type="project" value="InterPro"/>
</dbReference>
<accession>A0AAX4HSE2</accession>
<sequence length="241" mass="26973">MSSVEFKNVTKDYQGNVILKNLSFKINDGEFVSFLGPSGCGKTTSLRIVAGLEKNSGGEVSLGGEIISSPEKSLFVPTRERNLGMVFQSYAIWPHMNIFENVAFPLRMKKTSEAEIKKSVEDVLQMVELGGLSERMPSTLSGGQQQRVALARGLVARPKVLLLDEPLSNLDAKLREKMRKDIRQIQQHFKITCIYVTHDQVEAFSMSDRIMIMEKGNILQFATPSEIRANPVNDFVKDFIS</sequence>
<dbReference type="InterPro" id="IPR027417">
    <property type="entry name" value="P-loop_NTPase"/>
</dbReference>
<dbReference type="InterPro" id="IPR003593">
    <property type="entry name" value="AAA+_ATPase"/>
</dbReference>